<keyword evidence="13" id="KW-1185">Reference proteome</keyword>
<dbReference type="Pfam" id="PF25954">
    <property type="entry name" value="Beta-barrel_RND_2"/>
    <property type="match status" value="1"/>
</dbReference>
<dbReference type="AlphaFoldDB" id="A1AT55"/>
<accession>A1AT55</accession>
<dbReference type="InterPro" id="IPR058791">
    <property type="entry name" value="3HB_CusB"/>
</dbReference>
<evidence type="ECO:0000256" key="3">
    <source>
        <dbReference type="ARBA" id="ARBA00022729"/>
    </source>
</evidence>
<keyword evidence="6" id="KW-0812">Transmembrane</keyword>
<dbReference type="PANTHER" id="PTHR30097">
    <property type="entry name" value="CATION EFFLUX SYSTEM PROTEIN CUSB"/>
    <property type="match status" value="1"/>
</dbReference>
<dbReference type="OrthoDB" id="9806939at2"/>
<evidence type="ECO:0000256" key="2">
    <source>
        <dbReference type="ARBA" id="ARBA00022448"/>
    </source>
</evidence>
<dbReference type="InterPro" id="IPR058790">
    <property type="entry name" value="BSH_CusB"/>
</dbReference>
<feature type="domain" description="CusB-like three alpha-helical bundle" evidence="8">
    <location>
        <begin position="201"/>
        <end position="230"/>
    </location>
</feature>
<feature type="domain" description="CzcB-like C-terminal circularly permuted SH3-like" evidence="11">
    <location>
        <begin position="352"/>
        <end position="411"/>
    </location>
</feature>
<dbReference type="InterPro" id="IPR051909">
    <property type="entry name" value="MFP_Cation_Efflux"/>
</dbReference>
<dbReference type="eggNOG" id="COG0845">
    <property type="taxonomic scope" value="Bacteria"/>
</dbReference>
<dbReference type="InterPro" id="IPR006143">
    <property type="entry name" value="RND_pump_MFP"/>
</dbReference>
<dbReference type="GO" id="GO:0030288">
    <property type="term" value="C:outer membrane-bounded periplasmic space"/>
    <property type="evidence" value="ECO:0007669"/>
    <property type="project" value="TreeGrafter"/>
</dbReference>
<feature type="domain" description="CusB-like barrel-sandwich hybrid" evidence="9">
    <location>
        <begin position="136"/>
        <end position="265"/>
    </location>
</feature>
<keyword evidence="4" id="KW-0406">Ion transport</keyword>
<protein>
    <submittedName>
        <fullName evidence="12">Efflux transporter, RND family, MFP subunit</fullName>
    </submittedName>
</protein>
<reference evidence="12 13" key="1">
    <citation type="submission" date="2006-10" db="EMBL/GenBank/DDBJ databases">
        <title>Complete sequence of chromosome of Pelobacter propionicus DSM 2379.</title>
        <authorList>
            <consortium name="US DOE Joint Genome Institute"/>
            <person name="Copeland A."/>
            <person name="Lucas S."/>
            <person name="Lapidus A."/>
            <person name="Barry K."/>
            <person name="Detter J.C."/>
            <person name="Glavina del Rio T."/>
            <person name="Hammon N."/>
            <person name="Israni S."/>
            <person name="Dalin E."/>
            <person name="Tice H."/>
            <person name="Pitluck S."/>
            <person name="Saunders E."/>
            <person name="Brettin T."/>
            <person name="Bruce D."/>
            <person name="Han C."/>
            <person name="Tapia R."/>
            <person name="Schmutz J."/>
            <person name="Larimer F."/>
            <person name="Land M."/>
            <person name="Hauser L."/>
            <person name="Kyrpides N."/>
            <person name="Kim E."/>
            <person name="Lovley D."/>
            <person name="Richardson P."/>
        </authorList>
    </citation>
    <scope>NUCLEOTIDE SEQUENCE [LARGE SCALE GENOMIC DNA]</scope>
    <source>
        <strain evidence="13">DSM 2379 / NBRC 103807 / OttBd1</strain>
    </source>
</reference>
<dbReference type="Gene3D" id="2.40.420.20">
    <property type="match status" value="1"/>
</dbReference>
<evidence type="ECO:0000259" key="9">
    <source>
        <dbReference type="Pfam" id="PF25919"/>
    </source>
</evidence>
<dbReference type="GO" id="GO:0015679">
    <property type="term" value="P:plasma membrane copper ion transport"/>
    <property type="evidence" value="ECO:0007669"/>
    <property type="project" value="TreeGrafter"/>
</dbReference>
<evidence type="ECO:0000313" key="13">
    <source>
        <dbReference type="Proteomes" id="UP000006732"/>
    </source>
</evidence>
<dbReference type="FunFam" id="2.40.420.20:FF:000003">
    <property type="entry name" value="Cation efflux system protein cusB"/>
    <property type="match status" value="1"/>
</dbReference>
<dbReference type="FunFam" id="2.40.30.170:FF:000010">
    <property type="entry name" value="Efflux RND transporter periplasmic adaptor subunit"/>
    <property type="match status" value="1"/>
</dbReference>
<gene>
    <name evidence="12" type="ordered locus">Ppro_2928</name>
</gene>
<dbReference type="GO" id="GO:0016020">
    <property type="term" value="C:membrane"/>
    <property type="evidence" value="ECO:0007669"/>
    <property type="project" value="InterPro"/>
</dbReference>
<organism evidence="12 13">
    <name type="scientific">Pelobacter propionicus (strain DSM 2379 / NBRC 103807 / OttBd1)</name>
    <dbReference type="NCBI Taxonomy" id="338966"/>
    <lineage>
        <taxon>Bacteria</taxon>
        <taxon>Pseudomonadati</taxon>
        <taxon>Thermodesulfobacteriota</taxon>
        <taxon>Desulfuromonadia</taxon>
        <taxon>Desulfuromonadales</taxon>
        <taxon>Desulfuromonadaceae</taxon>
        <taxon>Pelobacter</taxon>
    </lineage>
</organism>
<dbReference type="GO" id="GO:0060003">
    <property type="term" value="P:copper ion export"/>
    <property type="evidence" value="ECO:0007669"/>
    <property type="project" value="TreeGrafter"/>
</dbReference>
<evidence type="ECO:0000259" key="10">
    <source>
        <dbReference type="Pfam" id="PF25954"/>
    </source>
</evidence>
<dbReference type="GO" id="GO:0022857">
    <property type="term" value="F:transmembrane transporter activity"/>
    <property type="evidence" value="ECO:0007669"/>
    <property type="project" value="InterPro"/>
</dbReference>
<dbReference type="NCBIfam" id="TIGR01730">
    <property type="entry name" value="RND_mfp"/>
    <property type="match status" value="1"/>
</dbReference>
<feature type="domain" description="CusB-like beta-barrel" evidence="10">
    <location>
        <begin position="269"/>
        <end position="341"/>
    </location>
</feature>
<keyword evidence="3" id="KW-0732">Signal</keyword>
<dbReference type="InterPro" id="IPR058792">
    <property type="entry name" value="Beta-barrel_RND_2"/>
</dbReference>
<keyword evidence="6" id="KW-0472">Membrane</keyword>
<keyword evidence="2" id="KW-0813">Transport</keyword>
<dbReference type="STRING" id="338966.Ppro_2928"/>
<feature type="region of interest" description="Disordered" evidence="5">
    <location>
        <begin position="415"/>
        <end position="455"/>
    </location>
</feature>
<dbReference type="Pfam" id="PF25975">
    <property type="entry name" value="CzcB_C"/>
    <property type="match status" value="1"/>
</dbReference>
<dbReference type="Proteomes" id="UP000006732">
    <property type="component" value="Chromosome"/>
</dbReference>
<name>A1AT55_PELPD</name>
<feature type="domain" description="Heavy metal binding" evidence="7">
    <location>
        <begin position="47"/>
        <end position="71"/>
    </location>
</feature>
<comment type="similarity">
    <text evidence="1">Belongs to the membrane fusion protein (MFP) (TC 8.A.1) family.</text>
</comment>
<proteinExistence type="inferred from homology"/>
<evidence type="ECO:0000256" key="5">
    <source>
        <dbReference type="SAM" id="MobiDB-lite"/>
    </source>
</evidence>
<evidence type="ECO:0000259" key="7">
    <source>
        <dbReference type="Pfam" id="PF19335"/>
    </source>
</evidence>
<sequence>MIRNKKILYPLILLVLLASVGGGWLLWREREHDHAGERKAAQGKLLYTCPMHPFIIKDRPGACPICGMELVRKLESAAAAQSGGHNGQADMPGHVSLSESQRVMANVATVEAWQQSLNKEITASGIVQFDQSRQAKVTSWIAGRIDRLNVNSVAASVSRNRPVAELYSPELVATQLEYLLALKSRDQLKDSPIPSISQNGEGLVASARQRLLLFGVRESQIAALEKAGKPNIRLPIYTPLSGVVIEKMVQQGQYVNVGDVLFTIADLSTVWIELDIYEPDLAIVRVGQRVEIHSPSFSGGTLSGRIALVNPFLDPRSRTVKARVEMANPGMRLKPDMFVSALIRVPLGTALVVPVSAVIDSGKRRLVWVESSPGMFEPRQVQVGQQAGDRVQILSGLREGEKVAVSGGYLIDSEAQLKSGTRDQGAGTGGHQGHGTPAPRAPVKKDPLSMDDMKM</sequence>
<dbReference type="RefSeq" id="WP_011736761.1">
    <property type="nucleotide sequence ID" value="NC_008609.1"/>
</dbReference>
<evidence type="ECO:0000256" key="1">
    <source>
        <dbReference type="ARBA" id="ARBA00009477"/>
    </source>
</evidence>
<dbReference type="InterPro" id="IPR058649">
    <property type="entry name" value="CzcB_C"/>
</dbReference>
<dbReference type="KEGG" id="ppd:Ppro_2928"/>
<feature type="compositionally biased region" description="Basic and acidic residues" evidence="5">
    <location>
        <begin position="443"/>
        <end position="455"/>
    </location>
</feature>
<evidence type="ECO:0000256" key="4">
    <source>
        <dbReference type="ARBA" id="ARBA00023065"/>
    </source>
</evidence>
<dbReference type="Pfam" id="PF25869">
    <property type="entry name" value="3HB_CusB"/>
    <property type="match status" value="1"/>
</dbReference>
<evidence type="ECO:0000259" key="11">
    <source>
        <dbReference type="Pfam" id="PF25975"/>
    </source>
</evidence>
<evidence type="ECO:0000313" key="12">
    <source>
        <dbReference type="EMBL" id="ABL00526.1"/>
    </source>
</evidence>
<dbReference type="Pfam" id="PF19335">
    <property type="entry name" value="HMBD"/>
    <property type="match status" value="1"/>
</dbReference>
<dbReference type="Gene3D" id="6.10.140.730">
    <property type="match status" value="1"/>
</dbReference>
<feature type="transmembrane region" description="Helical" evidence="6">
    <location>
        <begin position="7"/>
        <end position="27"/>
    </location>
</feature>
<dbReference type="InterPro" id="IPR045800">
    <property type="entry name" value="HMBD"/>
</dbReference>
<dbReference type="SUPFAM" id="SSF111369">
    <property type="entry name" value="HlyD-like secretion proteins"/>
    <property type="match status" value="1"/>
</dbReference>
<dbReference type="Pfam" id="PF25919">
    <property type="entry name" value="BSH_CusB"/>
    <property type="match status" value="1"/>
</dbReference>
<keyword evidence="6" id="KW-1133">Transmembrane helix</keyword>
<dbReference type="HOGENOM" id="CLU_018816_13_1_7"/>
<dbReference type="GO" id="GO:0046914">
    <property type="term" value="F:transition metal ion binding"/>
    <property type="evidence" value="ECO:0007669"/>
    <property type="project" value="TreeGrafter"/>
</dbReference>
<dbReference type="Gene3D" id="2.40.30.170">
    <property type="match status" value="1"/>
</dbReference>
<dbReference type="EMBL" id="CP000482">
    <property type="protein sequence ID" value="ABL00526.1"/>
    <property type="molecule type" value="Genomic_DNA"/>
</dbReference>
<evidence type="ECO:0000259" key="8">
    <source>
        <dbReference type="Pfam" id="PF25869"/>
    </source>
</evidence>
<dbReference type="PANTHER" id="PTHR30097:SF15">
    <property type="entry name" value="CATION EFFLUX SYSTEM PROTEIN CUSB"/>
    <property type="match status" value="1"/>
</dbReference>
<evidence type="ECO:0000256" key="6">
    <source>
        <dbReference type="SAM" id="Phobius"/>
    </source>
</evidence>